<dbReference type="Proteomes" id="UP000244932">
    <property type="component" value="Unassembled WGS sequence"/>
</dbReference>
<evidence type="ECO:0000313" key="2">
    <source>
        <dbReference type="Proteomes" id="UP000244932"/>
    </source>
</evidence>
<dbReference type="RefSeq" id="WP_108782250.1">
    <property type="nucleotide sequence ID" value="NZ_OMKW01000002.1"/>
</dbReference>
<dbReference type="AlphaFoldDB" id="A0A2R8ABG0"/>
<protein>
    <submittedName>
        <fullName evidence="1">Uncharacterized protein</fullName>
    </submittedName>
</protein>
<proteinExistence type="predicted"/>
<dbReference type="Gene3D" id="3.30.530.20">
    <property type="match status" value="1"/>
</dbReference>
<dbReference type="SUPFAM" id="SSF55961">
    <property type="entry name" value="Bet v1-like"/>
    <property type="match status" value="1"/>
</dbReference>
<keyword evidence="2" id="KW-1185">Reference proteome</keyword>
<accession>A0A2R8ABG0</accession>
<dbReference type="EMBL" id="OMKW01000002">
    <property type="protein sequence ID" value="SPF29566.1"/>
    <property type="molecule type" value="Genomic_DNA"/>
</dbReference>
<reference evidence="1 2" key="1">
    <citation type="submission" date="2018-03" db="EMBL/GenBank/DDBJ databases">
        <authorList>
            <person name="Keele B.F."/>
        </authorList>
    </citation>
    <scope>NUCLEOTIDE SEQUENCE [LARGE SCALE GENOMIC DNA]</scope>
    <source>
        <strain evidence="1 2">CeCT 8812</strain>
    </source>
</reference>
<dbReference type="InterPro" id="IPR023393">
    <property type="entry name" value="START-like_dom_sf"/>
</dbReference>
<evidence type="ECO:0000313" key="1">
    <source>
        <dbReference type="EMBL" id="SPF29566.1"/>
    </source>
</evidence>
<gene>
    <name evidence="1" type="ORF">POI8812_01878</name>
</gene>
<dbReference type="OrthoDB" id="7428016at2"/>
<sequence>MSRFELSSTFATSPERVWANLKRTALLRYICAPRVTFRIMEPTSWPEEWEERDYRMAARFYGMMPSGVQSFRVEYPDTTAGRYALRQTAEGLNGWDHVMMVEPEGKGTRYTDVLNLTGPASLIAGSLYPSFFRHRHTRWQQLIANGFDYSAGPDPLEGHPA</sequence>
<name>A0A2R8ABG0_9RHOB</name>
<organism evidence="1 2">
    <name type="scientific">Pontivivens insulae</name>
    <dbReference type="NCBI Taxonomy" id="1639689"/>
    <lineage>
        <taxon>Bacteria</taxon>
        <taxon>Pseudomonadati</taxon>
        <taxon>Pseudomonadota</taxon>
        <taxon>Alphaproteobacteria</taxon>
        <taxon>Rhodobacterales</taxon>
        <taxon>Paracoccaceae</taxon>
        <taxon>Pontivivens</taxon>
    </lineage>
</organism>